<feature type="transmembrane region" description="Helical" evidence="1">
    <location>
        <begin position="460"/>
        <end position="485"/>
    </location>
</feature>
<dbReference type="Proteomes" id="UP000297475">
    <property type="component" value="Unassembled WGS sequence"/>
</dbReference>
<dbReference type="RefSeq" id="WP_135482847.1">
    <property type="nucleotide sequence ID" value="NZ_SRMF01000002.1"/>
</dbReference>
<keyword evidence="4" id="KW-1185">Reference proteome</keyword>
<dbReference type="AlphaFoldDB" id="A0A4Z0WI23"/>
<feature type="transmembrane region" description="Helical" evidence="1">
    <location>
        <begin position="436"/>
        <end position="454"/>
    </location>
</feature>
<feature type="transmembrane region" description="Helical" evidence="1">
    <location>
        <begin position="256"/>
        <end position="278"/>
    </location>
</feature>
<dbReference type="EMBL" id="SRMF01000002">
    <property type="protein sequence ID" value="TGG94280.1"/>
    <property type="molecule type" value="Genomic_DNA"/>
</dbReference>
<feature type="transmembrane region" description="Helical" evidence="1">
    <location>
        <begin position="20"/>
        <end position="40"/>
    </location>
</feature>
<evidence type="ECO:0000256" key="1">
    <source>
        <dbReference type="SAM" id="Phobius"/>
    </source>
</evidence>
<evidence type="ECO:0000259" key="2">
    <source>
        <dbReference type="Pfam" id="PF01970"/>
    </source>
</evidence>
<feature type="transmembrane region" description="Helical" evidence="1">
    <location>
        <begin position="47"/>
        <end position="68"/>
    </location>
</feature>
<reference evidence="3 4" key="1">
    <citation type="submission" date="2019-04" db="EMBL/GenBank/DDBJ databases">
        <title>Natronospirillum operosus gen. nov., sp. nov., a haloalkaliphilic satellite isolated from decaying biomass of laboratory culture of cyanobacterium Geitlerinema sp. and proposal of Natronospirillaceae fam. nov. and Saccharospirillaceae fam. nov.</title>
        <authorList>
            <person name="Kevbrin V."/>
            <person name="Boltyanskaya Y."/>
            <person name="Koziaeva V."/>
            <person name="Grouzdev D.S."/>
            <person name="Park M."/>
            <person name="Cho J."/>
        </authorList>
    </citation>
    <scope>NUCLEOTIDE SEQUENCE [LARGE SCALE GENOMIC DNA]</scope>
    <source>
        <strain evidence="3 4">G-116</strain>
    </source>
</reference>
<feature type="transmembrane region" description="Helical" evidence="1">
    <location>
        <begin position="80"/>
        <end position="98"/>
    </location>
</feature>
<comment type="caution">
    <text evidence="3">The sequence shown here is derived from an EMBL/GenBank/DDBJ whole genome shotgun (WGS) entry which is preliminary data.</text>
</comment>
<accession>A0A4Z0WI23</accession>
<feature type="transmembrane region" description="Helical" evidence="1">
    <location>
        <begin position="110"/>
        <end position="133"/>
    </location>
</feature>
<name>A0A4Z0WI23_9GAMM</name>
<dbReference type="Pfam" id="PF01970">
    <property type="entry name" value="TctA"/>
    <property type="match status" value="1"/>
</dbReference>
<feature type="transmembrane region" description="Helical" evidence="1">
    <location>
        <begin position="352"/>
        <end position="375"/>
    </location>
</feature>
<evidence type="ECO:0000313" key="3">
    <source>
        <dbReference type="EMBL" id="TGG94280.1"/>
    </source>
</evidence>
<dbReference type="PANTHER" id="PTHR35342:SF5">
    <property type="entry name" value="TRICARBOXYLIC TRANSPORT PROTEIN"/>
    <property type="match status" value="1"/>
</dbReference>
<organism evidence="3 4">
    <name type="scientific">Natronospirillum operosum</name>
    <dbReference type="NCBI Taxonomy" id="2759953"/>
    <lineage>
        <taxon>Bacteria</taxon>
        <taxon>Pseudomonadati</taxon>
        <taxon>Pseudomonadota</taxon>
        <taxon>Gammaproteobacteria</taxon>
        <taxon>Oceanospirillales</taxon>
        <taxon>Natronospirillaceae</taxon>
        <taxon>Natronospirillum</taxon>
    </lineage>
</organism>
<dbReference type="OrthoDB" id="7232499at2"/>
<feature type="transmembrane region" description="Helical" evidence="1">
    <location>
        <begin position="395"/>
        <end position="424"/>
    </location>
</feature>
<feature type="transmembrane region" description="Helical" evidence="1">
    <location>
        <begin position="166"/>
        <end position="184"/>
    </location>
</feature>
<keyword evidence="1" id="KW-0472">Membrane</keyword>
<gene>
    <name evidence="3" type="ORF">E4656_08935</name>
</gene>
<sequence length="499" mass="52591">MIEVSAILEALLNVLTPYTLFFLVLGVLIGIVAGILPGINGAIGISLILPFTFGMEPATALIMMLGLWGGQNFGGGVTAALVHAPGAASGAATLFDGYPMAQKGQAGKALGIICVSSSIGWFLSTIMLAVIAIPLAAFALRFSAPEYFAVGIFGLSMVASMATKNIFKGAIATLFGLAIVTIGTDPFSGLPRFTFGRFELMDGINFLVVMIGVFAIAEVLVQVQKPNVQAKVKKFSRELPSWREIRALLPTMFRSAGIGMLVGTAPGAGGSIAAFIAYNEAKRFSRKPEEFGYGSQEGLAAPEAANNATEGGAMVPLLALGIPGSGAAAVILASMILYGLRPGPQIFTEQPVLVYSLFFGLALGAVALLILGLLLTPYLALVMRIPKPYLITGVAGIAFMAAMAITGLLFDVRLVLLFGVVGYIMRKLDFPPAPMILALVLGFMIETSLRRALIMSDGDWSIFMTRPIAATILAVAILSFLYPMLREIVGRLRQRSAKQ</sequence>
<proteinExistence type="predicted"/>
<evidence type="ECO:0000313" key="4">
    <source>
        <dbReference type="Proteomes" id="UP000297475"/>
    </source>
</evidence>
<dbReference type="PANTHER" id="PTHR35342">
    <property type="entry name" value="TRICARBOXYLIC TRANSPORT PROTEIN"/>
    <property type="match status" value="1"/>
</dbReference>
<feature type="transmembrane region" description="Helical" evidence="1">
    <location>
        <begin position="139"/>
        <end position="159"/>
    </location>
</feature>
<keyword evidence="1" id="KW-0812">Transmembrane</keyword>
<feature type="transmembrane region" description="Helical" evidence="1">
    <location>
        <begin position="204"/>
        <end position="223"/>
    </location>
</feature>
<protein>
    <submittedName>
        <fullName evidence="3">C4-dicarboxylate ABC transporter permease</fullName>
    </submittedName>
</protein>
<feature type="domain" description="DUF112" evidence="2">
    <location>
        <begin position="20"/>
        <end position="437"/>
    </location>
</feature>
<keyword evidence="1" id="KW-1133">Transmembrane helix</keyword>
<dbReference type="InterPro" id="IPR002823">
    <property type="entry name" value="DUF112_TM"/>
</dbReference>
<feature type="transmembrane region" description="Helical" evidence="1">
    <location>
        <begin position="317"/>
        <end position="340"/>
    </location>
</feature>